<sequence length="169" mass="16910">MSIAGAFAGFLALGACATVSLEEPTARVVIRPASGSSVSGQLVFVQTGSVVRIRGELAGHSPGPKGLHIHENGDCSARDASSAGGHFNPHRLRHGASPVGHHAGDLGNVAFDASGRATVDLRVRGISVSRSAVDGIVGRAVVVHAQPDDLKTDPTGNAGGRVACGVIAG</sequence>
<name>A0A5C8P664_9BURK</name>
<comment type="catalytic activity">
    <reaction evidence="2">
        <text>2 superoxide + 2 H(+) = H2O2 + O2</text>
        <dbReference type="Rhea" id="RHEA:20696"/>
        <dbReference type="ChEBI" id="CHEBI:15378"/>
        <dbReference type="ChEBI" id="CHEBI:15379"/>
        <dbReference type="ChEBI" id="CHEBI:16240"/>
        <dbReference type="ChEBI" id="CHEBI:18421"/>
        <dbReference type="EC" id="1.15.1.1"/>
    </reaction>
</comment>
<evidence type="ECO:0000313" key="6">
    <source>
        <dbReference type="EMBL" id="TXL68929.1"/>
    </source>
</evidence>
<comment type="cofactor">
    <cofactor evidence="2">
        <name>Zn(2+)</name>
        <dbReference type="ChEBI" id="CHEBI:29105"/>
    </cofactor>
    <text evidence="2">Binds 1 zinc ion per subunit.</text>
</comment>
<organism evidence="6 7">
    <name type="scientific">Zeimonas arvi</name>
    <dbReference type="NCBI Taxonomy" id="2498847"/>
    <lineage>
        <taxon>Bacteria</taxon>
        <taxon>Pseudomonadati</taxon>
        <taxon>Pseudomonadota</taxon>
        <taxon>Betaproteobacteria</taxon>
        <taxon>Burkholderiales</taxon>
        <taxon>Burkholderiaceae</taxon>
        <taxon>Zeimonas</taxon>
    </lineage>
</organism>
<keyword evidence="4" id="KW-0732">Signal</keyword>
<dbReference type="Gene3D" id="2.60.40.200">
    <property type="entry name" value="Superoxide dismutase, copper/zinc binding domain"/>
    <property type="match status" value="1"/>
</dbReference>
<dbReference type="PANTHER" id="PTHR10003">
    <property type="entry name" value="SUPEROXIDE DISMUTASE CU-ZN -RELATED"/>
    <property type="match status" value="1"/>
</dbReference>
<feature type="signal peptide" evidence="4">
    <location>
        <begin position="1"/>
        <end position="17"/>
    </location>
</feature>
<comment type="function">
    <text evidence="2">Destroys radicals which are normally produced within the cells and which are toxic to biological systems.</text>
</comment>
<keyword evidence="2" id="KW-0479">Metal-binding</keyword>
<evidence type="ECO:0000259" key="5">
    <source>
        <dbReference type="Pfam" id="PF00080"/>
    </source>
</evidence>
<dbReference type="GO" id="GO:0004784">
    <property type="term" value="F:superoxide dismutase activity"/>
    <property type="evidence" value="ECO:0007669"/>
    <property type="project" value="UniProtKB-EC"/>
</dbReference>
<dbReference type="SUPFAM" id="SSF49329">
    <property type="entry name" value="Cu,Zn superoxide dismutase-like"/>
    <property type="match status" value="1"/>
</dbReference>
<dbReference type="EMBL" id="VDUY01000001">
    <property type="protein sequence ID" value="TXL68929.1"/>
    <property type="molecule type" value="Genomic_DNA"/>
</dbReference>
<comment type="similarity">
    <text evidence="1 2">Belongs to the Cu-Zn superoxide dismutase family.</text>
</comment>
<proteinExistence type="inferred from homology"/>
<feature type="domain" description="Superoxide dismutase copper/zinc binding" evidence="5">
    <location>
        <begin position="38"/>
        <end position="167"/>
    </location>
</feature>
<evidence type="ECO:0000256" key="4">
    <source>
        <dbReference type="SAM" id="SignalP"/>
    </source>
</evidence>
<evidence type="ECO:0000256" key="3">
    <source>
        <dbReference type="SAM" id="MobiDB-lite"/>
    </source>
</evidence>
<dbReference type="CDD" id="cd00305">
    <property type="entry name" value="Cu-Zn_Superoxide_Dismutase"/>
    <property type="match status" value="1"/>
</dbReference>
<keyword evidence="2" id="KW-0560">Oxidoreductase</keyword>
<dbReference type="InterPro" id="IPR024134">
    <property type="entry name" value="SOD_Cu/Zn_/chaperone"/>
</dbReference>
<dbReference type="Pfam" id="PF00080">
    <property type="entry name" value="Sod_Cu"/>
    <property type="match status" value="1"/>
</dbReference>
<keyword evidence="2" id="KW-0862">Zinc</keyword>
<protein>
    <recommendedName>
        <fullName evidence="2">Superoxide dismutase [Cu-Zn]</fullName>
        <ecNumber evidence="2">1.15.1.1</ecNumber>
    </recommendedName>
</protein>
<feature type="compositionally biased region" description="Basic and acidic residues" evidence="3">
    <location>
        <begin position="68"/>
        <end position="77"/>
    </location>
</feature>
<dbReference type="OrthoDB" id="5431326at2"/>
<gene>
    <name evidence="6" type="ORF">FHP08_00090</name>
</gene>
<dbReference type="PROSITE" id="PS00332">
    <property type="entry name" value="SOD_CU_ZN_2"/>
    <property type="match status" value="1"/>
</dbReference>
<dbReference type="InterPro" id="IPR036423">
    <property type="entry name" value="SOD-like_Cu/Zn_dom_sf"/>
</dbReference>
<dbReference type="GO" id="GO:0005507">
    <property type="term" value="F:copper ion binding"/>
    <property type="evidence" value="ECO:0007669"/>
    <property type="project" value="InterPro"/>
</dbReference>
<dbReference type="PRINTS" id="PR00068">
    <property type="entry name" value="CUZNDISMTASE"/>
</dbReference>
<reference evidence="6 7" key="1">
    <citation type="submission" date="2019-06" db="EMBL/GenBank/DDBJ databases">
        <title>Quisquiliibacterium sp. nov., isolated from a maize field.</title>
        <authorList>
            <person name="Lin S.-Y."/>
            <person name="Tsai C.-F."/>
            <person name="Young C.-C."/>
        </authorList>
    </citation>
    <scope>NUCLEOTIDE SEQUENCE [LARGE SCALE GENOMIC DNA]</scope>
    <source>
        <strain evidence="6 7">CC-CFT501</strain>
    </source>
</reference>
<evidence type="ECO:0000313" key="7">
    <source>
        <dbReference type="Proteomes" id="UP000321548"/>
    </source>
</evidence>
<comment type="cofactor">
    <cofactor evidence="2">
        <name>Cu cation</name>
        <dbReference type="ChEBI" id="CHEBI:23378"/>
    </cofactor>
    <text evidence="2">Binds 1 copper ion per subunit.</text>
</comment>
<dbReference type="Proteomes" id="UP000321548">
    <property type="component" value="Unassembled WGS sequence"/>
</dbReference>
<comment type="caution">
    <text evidence="6">The sequence shown here is derived from an EMBL/GenBank/DDBJ whole genome shotgun (WGS) entry which is preliminary data.</text>
</comment>
<evidence type="ECO:0000256" key="2">
    <source>
        <dbReference type="RuleBase" id="RU000393"/>
    </source>
</evidence>
<dbReference type="InterPro" id="IPR018152">
    <property type="entry name" value="SOD_Cu/Zn_BS"/>
</dbReference>
<keyword evidence="7" id="KW-1185">Reference proteome</keyword>
<dbReference type="EC" id="1.15.1.1" evidence="2"/>
<dbReference type="AlphaFoldDB" id="A0A5C8P664"/>
<evidence type="ECO:0000256" key="1">
    <source>
        <dbReference type="ARBA" id="ARBA00010457"/>
    </source>
</evidence>
<keyword evidence="2" id="KW-0186">Copper</keyword>
<dbReference type="InterPro" id="IPR001424">
    <property type="entry name" value="SOD_Cu_Zn_dom"/>
</dbReference>
<accession>A0A5C8P664</accession>
<feature type="region of interest" description="Disordered" evidence="3">
    <location>
        <begin position="61"/>
        <end position="99"/>
    </location>
</feature>
<feature type="chain" id="PRO_5022946881" description="Superoxide dismutase [Cu-Zn]" evidence="4">
    <location>
        <begin position="18"/>
        <end position="169"/>
    </location>
</feature>